<gene>
    <name evidence="1" type="ORF">niasHT_031807</name>
</gene>
<comment type="caution">
    <text evidence="1">The sequence shown here is derived from an EMBL/GenBank/DDBJ whole genome shotgun (WGS) entry which is preliminary data.</text>
</comment>
<dbReference type="AlphaFoldDB" id="A0ABD2ITG5"/>
<name>A0ABD2ITG5_9BILA</name>
<sequence>MASEGQAVAKWLFTPHPNNVPKVLKCWLDINYGNWLLKIAAFKVAFSNASSPVNFIGVLWFSLSYFSGTVVPFDLINELTREQLALKRTDESDCFLLVRSPIARDKSKWTKWEKEAIGWEFIDQRNQIDIQIDNEHEIGDGLLKAMIYKNDQPK</sequence>
<evidence type="ECO:0000313" key="2">
    <source>
        <dbReference type="Proteomes" id="UP001620626"/>
    </source>
</evidence>
<dbReference type="EMBL" id="JBICBT010001187">
    <property type="protein sequence ID" value="KAL3079478.1"/>
    <property type="molecule type" value="Genomic_DNA"/>
</dbReference>
<protein>
    <submittedName>
        <fullName evidence="1">Uncharacterized protein</fullName>
    </submittedName>
</protein>
<dbReference type="Proteomes" id="UP001620626">
    <property type="component" value="Unassembled WGS sequence"/>
</dbReference>
<keyword evidence="2" id="KW-1185">Reference proteome</keyword>
<proteinExistence type="predicted"/>
<organism evidence="1 2">
    <name type="scientific">Heterodera trifolii</name>
    <dbReference type="NCBI Taxonomy" id="157864"/>
    <lineage>
        <taxon>Eukaryota</taxon>
        <taxon>Metazoa</taxon>
        <taxon>Ecdysozoa</taxon>
        <taxon>Nematoda</taxon>
        <taxon>Chromadorea</taxon>
        <taxon>Rhabditida</taxon>
        <taxon>Tylenchina</taxon>
        <taxon>Tylenchomorpha</taxon>
        <taxon>Tylenchoidea</taxon>
        <taxon>Heteroderidae</taxon>
        <taxon>Heteroderinae</taxon>
        <taxon>Heterodera</taxon>
    </lineage>
</organism>
<reference evidence="1 2" key="1">
    <citation type="submission" date="2024-10" db="EMBL/GenBank/DDBJ databases">
        <authorList>
            <person name="Kim D."/>
        </authorList>
    </citation>
    <scope>NUCLEOTIDE SEQUENCE [LARGE SCALE GENOMIC DNA]</scope>
    <source>
        <strain evidence="1">BH-2024</strain>
    </source>
</reference>
<evidence type="ECO:0000313" key="1">
    <source>
        <dbReference type="EMBL" id="KAL3079478.1"/>
    </source>
</evidence>
<accession>A0ABD2ITG5</accession>